<evidence type="ECO:0000256" key="1">
    <source>
        <dbReference type="ARBA" id="ARBA00007381"/>
    </source>
</evidence>
<reference evidence="4 5" key="1">
    <citation type="submission" date="2019-05" db="EMBL/GenBank/DDBJ databases">
        <title>Another draft genome of Portunus trituberculatus and its Hox gene families provides insights of decapod evolution.</title>
        <authorList>
            <person name="Jeong J.-H."/>
            <person name="Song I."/>
            <person name="Kim S."/>
            <person name="Choi T."/>
            <person name="Kim D."/>
            <person name="Ryu S."/>
            <person name="Kim W."/>
        </authorList>
    </citation>
    <scope>NUCLEOTIDE SEQUENCE [LARGE SCALE GENOMIC DNA]</scope>
    <source>
        <tissue evidence="4">Muscle</tissue>
    </source>
</reference>
<evidence type="ECO:0000256" key="3">
    <source>
        <dbReference type="ARBA" id="ARBA00022840"/>
    </source>
</evidence>
<dbReference type="AlphaFoldDB" id="A0A5B7CNE6"/>
<keyword evidence="4" id="KW-0346">Stress response</keyword>
<keyword evidence="2" id="KW-0547">Nucleotide-binding</keyword>
<accession>A0A5B7CNE6</accession>
<dbReference type="EMBL" id="VSRR010000151">
    <property type="protein sequence ID" value="MPC11222.1"/>
    <property type="molecule type" value="Genomic_DNA"/>
</dbReference>
<dbReference type="InterPro" id="IPR013126">
    <property type="entry name" value="Hsp_70_fam"/>
</dbReference>
<proteinExistence type="inferred from homology"/>
<protein>
    <submittedName>
        <fullName evidence="4">Heat shock protein 4</fullName>
    </submittedName>
</protein>
<sequence>MSVIGIDFGTDGCYIAVARQGGIETIANDYSLRSTPQLWLSTVPHTEEDSLVLSLLDLML</sequence>
<comment type="similarity">
    <text evidence="1">Belongs to the heat shock protein 70 family.</text>
</comment>
<dbReference type="FunFam" id="3.30.420.40:FF:000171">
    <property type="entry name" value="Heat shock 70 kDa protein 4"/>
    <property type="match status" value="1"/>
</dbReference>
<organism evidence="4 5">
    <name type="scientific">Portunus trituberculatus</name>
    <name type="common">Swimming crab</name>
    <name type="synonym">Neptunus trituberculatus</name>
    <dbReference type="NCBI Taxonomy" id="210409"/>
    <lineage>
        <taxon>Eukaryota</taxon>
        <taxon>Metazoa</taxon>
        <taxon>Ecdysozoa</taxon>
        <taxon>Arthropoda</taxon>
        <taxon>Crustacea</taxon>
        <taxon>Multicrustacea</taxon>
        <taxon>Malacostraca</taxon>
        <taxon>Eumalacostraca</taxon>
        <taxon>Eucarida</taxon>
        <taxon>Decapoda</taxon>
        <taxon>Pleocyemata</taxon>
        <taxon>Brachyura</taxon>
        <taxon>Eubrachyura</taxon>
        <taxon>Portunoidea</taxon>
        <taxon>Portunidae</taxon>
        <taxon>Portuninae</taxon>
        <taxon>Portunus</taxon>
    </lineage>
</organism>
<name>A0A5B7CNE6_PORTR</name>
<dbReference type="GO" id="GO:0005524">
    <property type="term" value="F:ATP binding"/>
    <property type="evidence" value="ECO:0007669"/>
    <property type="project" value="UniProtKB-KW"/>
</dbReference>
<dbReference type="Proteomes" id="UP000324222">
    <property type="component" value="Unassembled WGS sequence"/>
</dbReference>
<dbReference type="InterPro" id="IPR043129">
    <property type="entry name" value="ATPase_NBD"/>
</dbReference>
<gene>
    <name evidence="4" type="primary">Hspa4_1</name>
    <name evidence="4" type="ORF">E2C01_003883</name>
</gene>
<keyword evidence="5" id="KW-1185">Reference proteome</keyword>
<evidence type="ECO:0000313" key="5">
    <source>
        <dbReference type="Proteomes" id="UP000324222"/>
    </source>
</evidence>
<dbReference type="GO" id="GO:0140662">
    <property type="term" value="F:ATP-dependent protein folding chaperone"/>
    <property type="evidence" value="ECO:0007669"/>
    <property type="project" value="InterPro"/>
</dbReference>
<evidence type="ECO:0000256" key="2">
    <source>
        <dbReference type="ARBA" id="ARBA00022741"/>
    </source>
</evidence>
<comment type="caution">
    <text evidence="4">The sequence shown here is derived from an EMBL/GenBank/DDBJ whole genome shotgun (WGS) entry which is preliminary data.</text>
</comment>
<dbReference type="SUPFAM" id="SSF53067">
    <property type="entry name" value="Actin-like ATPase domain"/>
    <property type="match status" value="1"/>
</dbReference>
<dbReference type="Pfam" id="PF00012">
    <property type="entry name" value="HSP70"/>
    <property type="match status" value="1"/>
</dbReference>
<keyword evidence="3" id="KW-0067">ATP-binding</keyword>
<dbReference type="Gene3D" id="3.30.420.40">
    <property type="match status" value="1"/>
</dbReference>
<evidence type="ECO:0000313" key="4">
    <source>
        <dbReference type="EMBL" id="MPC11222.1"/>
    </source>
</evidence>